<dbReference type="NCBIfam" id="NF001965">
    <property type="entry name" value="PRK00742.1"/>
    <property type="match status" value="1"/>
</dbReference>
<dbReference type="EC" id="3.1.1.61" evidence="3"/>
<accession>A0A3N0DXA9</accession>
<feature type="domain" description="CheB-type methylesterase" evidence="8">
    <location>
        <begin position="157"/>
        <end position="350"/>
    </location>
</feature>
<dbReference type="GO" id="GO:0005737">
    <property type="term" value="C:cytoplasm"/>
    <property type="evidence" value="ECO:0007669"/>
    <property type="project" value="UniProtKB-SubCell"/>
</dbReference>
<comment type="catalytic activity">
    <reaction evidence="3">
        <text>L-glutaminyl-[protein] + H2O = L-glutamyl-[protein] + NH4(+)</text>
        <dbReference type="Rhea" id="RHEA:16441"/>
        <dbReference type="Rhea" id="RHEA-COMP:10207"/>
        <dbReference type="Rhea" id="RHEA-COMP:10208"/>
        <dbReference type="ChEBI" id="CHEBI:15377"/>
        <dbReference type="ChEBI" id="CHEBI:28938"/>
        <dbReference type="ChEBI" id="CHEBI:29973"/>
        <dbReference type="ChEBI" id="CHEBI:30011"/>
        <dbReference type="EC" id="3.5.1.44"/>
    </reaction>
</comment>
<feature type="active site" evidence="3 4">
    <location>
        <position position="197"/>
    </location>
</feature>
<feature type="modified residue" description="4-aspartylphosphate" evidence="3 5">
    <location>
        <position position="54"/>
    </location>
</feature>
<evidence type="ECO:0000259" key="8">
    <source>
        <dbReference type="PROSITE" id="PS50122"/>
    </source>
</evidence>
<comment type="similarity">
    <text evidence="3">Belongs to the CheB family.</text>
</comment>
<comment type="caution">
    <text evidence="9">The sequence shown here is derived from an EMBL/GenBank/DDBJ whole genome shotgun (WGS) entry which is preliminary data.</text>
</comment>
<dbReference type="InterPro" id="IPR001789">
    <property type="entry name" value="Sig_transdc_resp-reg_receiver"/>
</dbReference>
<dbReference type="Gene3D" id="3.40.50.2300">
    <property type="match status" value="1"/>
</dbReference>
<reference evidence="9 10" key="1">
    <citation type="submission" date="2018-11" db="EMBL/GenBank/DDBJ databases">
        <authorList>
            <person name="Li F."/>
        </authorList>
    </citation>
    <scope>NUCLEOTIDE SEQUENCE [LARGE SCALE GENOMIC DNA]</scope>
    <source>
        <strain evidence="9 10">KIS18-7</strain>
    </source>
</reference>
<dbReference type="CDD" id="cd17541">
    <property type="entry name" value="REC_CheB-like"/>
    <property type="match status" value="1"/>
</dbReference>
<feature type="domain" description="Response regulatory" evidence="7">
    <location>
        <begin position="3"/>
        <end position="121"/>
    </location>
</feature>
<comment type="domain">
    <text evidence="3">Contains a C-terminal catalytic domain, and an N-terminal region which modulates catalytic activity.</text>
</comment>
<dbReference type="InterPro" id="IPR000673">
    <property type="entry name" value="Sig_transdc_resp-reg_Me-estase"/>
</dbReference>
<dbReference type="InterPro" id="IPR011006">
    <property type="entry name" value="CheY-like_superfamily"/>
</dbReference>
<protein>
    <recommendedName>
        <fullName evidence="3">Protein-glutamate methylesterase/protein-glutamine glutaminase</fullName>
        <ecNumber evidence="3">3.1.1.61</ecNumber>
        <ecNumber evidence="3">3.5.1.44</ecNumber>
    </recommendedName>
</protein>
<evidence type="ECO:0000313" key="10">
    <source>
        <dbReference type="Proteomes" id="UP000277094"/>
    </source>
</evidence>
<dbReference type="OrthoDB" id="9793421at2"/>
<comment type="function">
    <text evidence="3">Involved in chemotaxis. Part of a chemotaxis signal transduction system that modulates chemotaxis in response to various stimuli. Catalyzes the demethylation of specific methylglutamate residues introduced into the chemoreceptors (methyl-accepting chemotaxis proteins or MCP) by CheR. Also mediates the irreversible deamidation of specific glutamine residues to glutamic acid.</text>
</comment>
<dbReference type="GO" id="GO:0008984">
    <property type="term" value="F:protein-glutamate methylesterase activity"/>
    <property type="evidence" value="ECO:0007669"/>
    <property type="project" value="UniProtKB-UniRule"/>
</dbReference>
<dbReference type="PANTHER" id="PTHR42872:SF3">
    <property type="entry name" value="PROTEIN-GLUTAMATE METHYLESTERASE_PROTEIN-GLUTAMINE GLUTAMINASE 1"/>
    <property type="match status" value="1"/>
</dbReference>
<dbReference type="PIRSF" id="PIRSF000876">
    <property type="entry name" value="RR_chemtxs_CheB"/>
    <property type="match status" value="1"/>
</dbReference>
<evidence type="ECO:0000256" key="6">
    <source>
        <dbReference type="SAM" id="MobiDB-lite"/>
    </source>
</evidence>
<gene>
    <name evidence="3" type="primary">cheB</name>
    <name evidence="9" type="ORF">EFL95_15130</name>
</gene>
<dbReference type="GO" id="GO:0050568">
    <property type="term" value="F:protein-glutamine glutaminase activity"/>
    <property type="evidence" value="ECO:0007669"/>
    <property type="project" value="UniProtKB-UniRule"/>
</dbReference>
<keyword evidence="3 5" id="KW-0597">Phosphoprotein</keyword>
<evidence type="ECO:0000256" key="1">
    <source>
        <dbReference type="ARBA" id="ARBA00022801"/>
    </source>
</evidence>
<dbReference type="HAMAP" id="MF_00099">
    <property type="entry name" value="CheB_chemtxs"/>
    <property type="match status" value="1"/>
</dbReference>
<dbReference type="AlphaFoldDB" id="A0A3N0DXA9"/>
<dbReference type="SMART" id="SM00448">
    <property type="entry name" value="REC"/>
    <property type="match status" value="1"/>
</dbReference>
<dbReference type="Pfam" id="PF01339">
    <property type="entry name" value="CheB_methylest"/>
    <property type="match status" value="1"/>
</dbReference>
<sequence>MIRVLVVDDSALVRRLVTTSLTLDTEIEVAGVATNGREAIGLVEELEPDAVTLDIEMPILDGLGALDEIRKRHPHLPIIMFSTLTEKGATKTLEALSLGASDFVTKPSNTTSMAESMASVREQLIPKVKALVGARRIVGPGREKPAPPPAPVKLAEPSSTPPEVLLIGCSTGGPDALSRVLEGLPGTLPVPVLVVQHMPPLFTTMFAERLDRVSPLTVREAAEGDVPRAGEVLVAPGGFHLRVKRSAGVVRAHLDEGPQENFCRPAVDALFRSAVEAYGGAATALILTGMGSDGLIGCRLLAEAGARIVVQDEPTSVVWGMPGAVATAGLAHEVLALDDIAGKLTAYLAG</sequence>
<dbReference type="GO" id="GO:0000156">
    <property type="term" value="F:phosphorelay response regulator activity"/>
    <property type="evidence" value="ECO:0007669"/>
    <property type="project" value="InterPro"/>
</dbReference>
<comment type="PTM">
    <text evidence="3">Phosphorylated by CheA. Phosphorylation of the N-terminal regulatory domain activates the methylesterase activity.</text>
</comment>
<dbReference type="PROSITE" id="PS50110">
    <property type="entry name" value="RESPONSE_REGULATORY"/>
    <property type="match status" value="1"/>
</dbReference>
<comment type="catalytic activity">
    <reaction evidence="2 3">
        <text>[protein]-L-glutamate 5-O-methyl ester + H2O = L-glutamyl-[protein] + methanol + H(+)</text>
        <dbReference type="Rhea" id="RHEA:23236"/>
        <dbReference type="Rhea" id="RHEA-COMP:10208"/>
        <dbReference type="Rhea" id="RHEA-COMP:10311"/>
        <dbReference type="ChEBI" id="CHEBI:15377"/>
        <dbReference type="ChEBI" id="CHEBI:15378"/>
        <dbReference type="ChEBI" id="CHEBI:17790"/>
        <dbReference type="ChEBI" id="CHEBI:29973"/>
        <dbReference type="ChEBI" id="CHEBI:82795"/>
        <dbReference type="EC" id="3.1.1.61"/>
    </reaction>
</comment>
<evidence type="ECO:0000256" key="5">
    <source>
        <dbReference type="PROSITE-ProRule" id="PRU00169"/>
    </source>
</evidence>
<dbReference type="RefSeq" id="WP_123234728.1">
    <property type="nucleotide sequence ID" value="NZ_RJSG01000002.1"/>
</dbReference>
<dbReference type="Gene3D" id="3.40.50.180">
    <property type="entry name" value="Methylesterase CheB, C-terminal domain"/>
    <property type="match status" value="1"/>
</dbReference>
<dbReference type="EC" id="3.5.1.44" evidence="3"/>
<dbReference type="PANTHER" id="PTHR42872">
    <property type="entry name" value="PROTEIN-GLUTAMATE METHYLESTERASE/PROTEIN-GLUTAMINE GLUTAMINASE"/>
    <property type="match status" value="1"/>
</dbReference>
<dbReference type="InterPro" id="IPR035909">
    <property type="entry name" value="CheB_C"/>
</dbReference>
<evidence type="ECO:0000256" key="4">
    <source>
        <dbReference type="PROSITE-ProRule" id="PRU00050"/>
    </source>
</evidence>
<evidence type="ECO:0000259" key="7">
    <source>
        <dbReference type="PROSITE" id="PS50110"/>
    </source>
</evidence>
<dbReference type="Proteomes" id="UP000277094">
    <property type="component" value="Unassembled WGS sequence"/>
</dbReference>
<feature type="active site" evidence="3 4">
    <location>
        <position position="293"/>
    </location>
</feature>
<evidence type="ECO:0000256" key="3">
    <source>
        <dbReference type="HAMAP-Rule" id="MF_00099"/>
    </source>
</evidence>
<dbReference type="GO" id="GO:0006935">
    <property type="term" value="P:chemotaxis"/>
    <property type="evidence" value="ECO:0007669"/>
    <property type="project" value="UniProtKB-UniRule"/>
</dbReference>
<comment type="subcellular location">
    <subcellularLocation>
        <location evidence="3">Cytoplasm</location>
    </subcellularLocation>
</comment>
<dbReference type="Pfam" id="PF00072">
    <property type="entry name" value="Response_reg"/>
    <property type="match status" value="1"/>
</dbReference>
<dbReference type="CDD" id="cd16432">
    <property type="entry name" value="CheB_Rec"/>
    <property type="match status" value="1"/>
</dbReference>
<dbReference type="EMBL" id="RJSG01000002">
    <property type="protein sequence ID" value="RNL80227.1"/>
    <property type="molecule type" value="Genomic_DNA"/>
</dbReference>
<proteinExistence type="inferred from homology"/>
<keyword evidence="1 3" id="KW-0378">Hydrolase</keyword>
<name>A0A3N0DXA9_9ACTN</name>
<feature type="active site" evidence="3 4">
    <location>
        <position position="170"/>
    </location>
</feature>
<organism evidence="9 10">
    <name type="scientific">Nocardioides marmorisolisilvae</name>
    <dbReference type="NCBI Taxonomy" id="1542737"/>
    <lineage>
        <taxon>Bacteria</taxon>
        <taxon>Bacillati</taxon>
        <taxon>Actinomycetota</taxon>
        <taxon>Actinomycetes</taxon>
        <taxon>Propionibacteriales</taxon>
        <taxon>Nocardioidaceae</taxon>
        <taxon>Nocardioides</taxon>
    </lineage>
</organism>
<feature type="region of interest" description="Disordered" evidence="6">
    <location>
        <begin position="139"/>
        <end position="159"/>
    </location>
</feature>
<evidence type="ECO:0000256" key="2">
    <source>
        <dbReference type="ARBA" id="ARBA00048267"/>
    </source>
</evidence>
<dbReference type="SUPFAM" id="SSF52172">
    <property type="entry name" value="CheY-like"/>
    <property type="match status" value="1"/>
</dbReference>
<dbReference type="SUPFAM" id="SSF52738">
    <property type="entry name" value="Methylesterase CheB, C-terminal domain"/>
    <property type="match status" value="1"/>
</dbReference>
<keyword evidence="10" id="KW-1185">Reference proteome</keyword>
<keyword evidence="3 4" id="KW-0145">Chemotaxis</keyword>
<dbReference type="PROSITE" id="PS50122">
    <property type="entry name" value="CHEB"/>
    <property type="match status" value="1"/>
</dbReference>
<keyword evidence="3" id="KW-0963">Cytoplasm</keyword>
<dbReference type="InterPro" id="IPR008248">
    <property type="entry name" value="CheB-like"/>
</dbReference>
<evidence type="ECO:0000313" key="9">
    <source>
        <dbReference type="EMBL" id="RNL80227.1"/>
    </source>
</evidence>